<proteinExistence type="predicted"/>
<evidence type="ECO:0000313" key="2">
    <source>
        <dbReference type="Proteomes" id="UP001497680"/>
    </source>
</evidence>
<dbReference type="EMBL" id="MU394299">
    <property type="protein sequence ID" value="KAI6088780.1"/>
    <property type="molecule type" value="Genomic_DNA"/>
</dbReference>
<keyword evidence="1" id="KW-0326">Glycosidase</keyword>
<gene>
    <name evidence="1" type="ORF">F4821DRAFT_82087</name>
</gene>
<sequence>MLGATVTALLFVQAYGALDKTTLGQKYFGNDAPWYLDRVPFFESSDSAITDVYYYRWQIFRAHQRDLGSQGYITTEFIDDVSWQGFPSAFLDDATQFHFNEARWCRDRRFRVDHANFISAASQGFLRHFSENMAISVYNAYLVDGVRSDIVQLLDGMRTVFDAWVDHFDSSKGLYYIEPLADATEYTISSIDASCGEDGFTGGESFRPSINTYQYGNAIAIAKIATLAGQTSVADDYNARAAAIKANVQDFLWNSTYEHFIDRIYTNTSCVTYWDYIRGRELVGYVPWLHDLPDDTATFAQAWSHLMDTNKFLGAYGLRTVEPSYQYYMQQYRYDAATGLRECQWNGPLWPYQTSQVLAALANVLDHYPVTSTEGIVDADTYMTLLKLYAGIHYNEKRGGYLNIEEDYDAATGDPIVGLDRSSHYFHSSFIDLVISGLVGIRPSDDETLTINPLGAGLSYFRLEGVIYHGNEVALQWDSDGSKYGTRGLIIEVNGEVAATSSTLQRTSVPITRTAPPQPLEPISKSIQLQNFATYPDAPAYPVGSVSVADADPNKVQDAIDGRIWFFALPTDTYTISHGWQTPTGTGDSVWYMIDFGGDTVTTSCELAWFEGDGVDVPVSYSVEANVSGDWVSVSDPVYPDLVANGITYASWSSVTTTQLRLVFTPPTSLASRLVEWKVFSNLVTGDVFT</sequence>
<name>A0ACC0D8S5_9PEZI</name>
<keyword evidence="1" id="KW-0378">Hydrolase</keyword>
<comment type="caution">
    <text evidence="1">The sequence shown here is derived from an EMBL/GenBank/DDBJ whole genome shotgun (WGS) entry which is preliminary data.</text>
</comment>
<keyword evidence="2" id="KW-1185">Reference proteome</keyword>
<organism evidence="1 2">
    <name type="scientific">Hypoxylon rubiginosum</name>
    <dbReference type="NCBI Taxonomy" id="110542"/>
    <lineage>
        <taxon>Eukaryota</taxon>
        <taxon>Fungi</taxon>
        <taxon>Dikarya</taxon>
        <taxon>Ascomycota</taxon>
        <taxon>Pezizomycotina</taxon>
        <taxon>Sordariomycetes</taxon>
        <taxon>Xylariomycetidae</taxon>
        <taxon>Xylariales</taxon>
        <taxon>Hypoxylaceae</taxon>
        <taxon>Hypoxylon</taxon>
    </lineage>
</organism>
<dbReference type="Proteomes" id="UP001497680">
    <property type="component" value="Unassembled WGS sequence"/>
</dbReference>
<evidence type="ECO:0000313" key="1">
    <source>
        <dbReference type="EMBL" id="KAI6088780.1"/>
    </source>
</evidence>
<protein>
    <submittedName>
        <fullName evidence="1">Six-hairpin glycosidase</fullName>
    </submittedName>
</protein>
<accession>A0ACC0D8S5</accession>
<reference evidence="1 2" key="1">
    <citation type="journal article" date="2022" name="New Phytol.">
        <title>Ecological generalism drives hyperdiversity of secondary metabolite gene clusters in xylarialean endophytes.</title>
        <authorList>
            <person name="Franco M.E.E."/>
            <person name="Wisecaver J.H."/>
            <person name="Arnold A.E."/>
            <person name="Ju Y.M."/>
            <person name="Slot J.C."/>
            <person name="Ahrendt S."/>
            <person name="Moore L.P."/>
            <person name="Eastman K.E."/>
            <person name="Scott K."/>
            <person name="Konkel Z."/>
            <person name="Mondo S.J."/>
            <person name="Kuo A."/>
            <person name="Hayes R.D."/>
            <person name="Haridas S."/>
            <person name="Andreopoulos B."/>
            <person name="Riley R."/>
            <person name="LaButti K."/>
            <person name="Pangilinan J."/>
            <person name="Lipzen A."/>
            <person name="Amirebrahimi M."/>
            <person name="Yan J."/>
            <person name="Adam C."/>
            <person name="Keymanesh K."/>
            <person name="Ng V."/>
            <person name="Louie K."/>
            <person name="Northen T."/>
            <person name="Drula E."/>
            <person name="Henrissat B."/>
            <person name="Hsieh H.M."/>
            <person name="Youens-Clark K."/>
            <person name="Lutzoni F."/>
            <person name="Miadlikowska J."/>
            <person name="Eastwood D.C."/>
            <person name="Hamelin R.C."/>
            <person name="Grigoriev I.V."/>
            <person name="U'Ren J.M."/>
        </authorList>
    </citation>
    <scope>NUCLEOTIDE SEQUENCE [LARGE SCALE GENOMIC DNA]</scope>
    <source>
        <strain evidence="1 2">ER1909</strain>
    </source>
</reference>